<dbReference type="OrthoDB" id="9808948at2"/>
<accession>A0A238WTU6</accession>
<gene>
    <name evidence="5" type="ORF">SAMN06265371_10418</name>
</gene>
<feature type="chain" id="PRO_5012669690" evidence="2">
    <location>
        <begin position="23"/>
        <end position="802"/>
    </location>
</feature>
<feature type="domain" description="Soluble ligand binding" evidence="4">
    <location>
        <begin position="401"/>
        <end position="444"/>
    </location>
</feature>
<feature type="domain" description="Soluble ligand binding" evidence="4">
    <location>
        <begin position="317"/>
        <end position="365"/>
    </location>
</feature>
<proteinExistence type="predicted"/>
<dbReference type="InterPro" id="IPR049712">
    <property type="entry name" value="Poly_export"/>
</dbReference>
<dbReference type="GO" id="GO:0015159">
    <property type="term" value="F:polysaccharide transmembrane transporter activity"/>
    <property type="evidence" value="ECO:0007669"/>
    <property type="project" value="InterPro"/>
</dbReference>
<evidence type="ECO:0000313" key="5">
    <source>
        <dbReference type="EMBL" id="SNR49967.1"/>
    </source>
</evidence>
<dbReference type="PANTHER" id="PTHR33619">
    <property type="entry name" value="POLYSACCHARIDE EXPORT PROTEIN GFCE-RELATED"/>
    <property type="match status" value="1"/>
</dbReference>
<dbReference type="AlphaFoldDB" id="A0A238WTU6"/>
<feature type="domain" description="Polysaccharide export protein N-terminal" evidence="3">
    <location>
        <begin position="144"/>
        <end position="208"/>
    </location>
</feature>
<keyword evidence="6" id="KW-1185">Reference proteome</keyword>
<dbReference type="SUPFAM" id="SSF142984">
    <property type="entry name" value="Nqo1 middle domain-like"/>
    <property type="match status" value="1"/>
</dbReference>
<evidence type="ECO:0000259" key="4">
    <source>
        <dbReference type="Pfam" id="PF10531"/>
    </source>
</evidence>
<evidence type="ECO:0000259" key="3">
    <source>
        <dbReference type="Pfam" id="PF02563"/>
    </source>
</evidence>
<dbReference type="Pfam" id="PF02563">
    <property type="entry name" value="Poly_export"/>
    <property type="match status" value="1"/>
</dbReference>
<dbReference type="Pfam" id="PF10531">
    <property type="entry name" value="SLBB"/>
    <property type="match status" value="5"/>
</dbReference>
<evidence type="ECO:0000313" key="6">
    <source>
        <dbReference type="Proteomes" id="UP000198384"/>
    </source>
</evidence>
<dbReference type="InterPro" id="IPR003715">
    <property type="entry name" value="Poly_export_N"/>
</dbReference>
<dbReference type="Gene3D" id="3.10.560.10">
    <property type="entry name" value="Outer membrane lipoprotein wza domain like"/>
    <property type="match status" value="6"/>
</dbReference>
<dbReference type="PANTHER" id="PTHR33619:SF3">
    <property type="entry name" value="POLYSACCHARIDE EXPORT PROTEIN GFCE-RELATED"/>
    <property type="match status" value="1"/>
</dbReference>
<evidence type="ECO:0000256" key="2">
    <source>
        <dbReference type="SAM" id="SignalP"/>
    </source>
</evidence>
<feature type="domain" description="Soluble ligand binding" evidence="4">
    <location>
        <begin position="585"/>
        <end position="618"/>
    </location>
</feature>
<name>A0A238WTU6_9FLAO</name>
<protein>
    <submittedName>
        <fullName evidence="5">Protein involved in polysaccharide export, contains SLBB domain of the beta-grasp fold</fullName>
    </submittedName>
</protein>
<dbReference type="InterPro" id="IPR019554">
    <property type="entry name" value="Soluble_ligand-bd"/>
</dbReference>
<evidence type="ECO:0000256" key="1">
    <source>
        <dbReference type="ARBA" id="ARBA00022729"/>
    </source>
</evidence>
<dbReference type="EMBL" id="FZNT01000004">
    <property type="protein sequence ID" value="SNR49967.1"/>
    <property type="molecule type" value="Genomic_DNA"/>
</dbReference>
<feature type="signal peptide" evidence="2">
    <location>
        <begin position="1"/>
        <end position="22"/>
    </location>
</feature>
<feature type="domain" description="Soluble ligand binding" evidence="4">
    <location>
        <begin position="235"/>
        <end position="281"/>
    </location>
</feature>
<feature type="domain" description="Soluble ligand binding" evidence="4">
    <location>
        <begin position="490"/>
        <end position="534"/>
    </location>
</feature>
<sequence>MRYWMRACFMLIFIFTTQLTIAQNVSQAQMASINIDELSDEQIETYWNKAQAEGYTLNQLEVMAKAKGMPASQISKLKQRISALRFKDTSSTDTETTDASEISSTETFGLLGGAEEPSEKNDLFGYDFFSNPNISFTPNLNMATPSTYELGPGDELLIDIWGAAENNYIKQVNREGAIKIESIGPIYVSGLSVEKAKAKIISYLQKIYSGITASSDSYEKVHADISLVNVRTVQVNIIGEVKVPGTYSLSGLSSVLNALYAAGGPTENGTFRSIQVIRGGKHLKEFDIYNYLINGSEEGNILLRDQDIIIVKPYENIVTVSGNVKRPGLYELKQGETISDLAKYFSGFTADAYQDRIIVERVNGSQKEVNEIVFKEQPNFLLKDGDELTIGTILDRYENRVQLEGAIYRPGTYELTKELTLLDLLQKADGVTKDAFLDRGLIYRTIDDVKKEIVSFSVSEILDKTSNVVLKREDSIQIFSAASLKEDYTVSIDGAINNPQTVVFMDQMHLEDLIAMSGGFKEGADATVIDVFRRVNDDRFETISKSIKRSGSNNLLIDENKDFYLEPFDRVSVRYLRGYTTQKNVTVLGEVSYPGSYAIVNKNERVSDLIDVAGGLSPYAFIEGAYLSRRVGEAIENSQITLLDQLTAKDSVANAEVLEKELKIGLDLSKIMSSGGKGSKHDLILEEGDKLTIPSEKQTVSIRGEVLSPSLIRFDKKHSLKDYVNFSGGYALRAKKSKSYVIYANGDIKATKNFMFFKTYPKLAPGAMVVVPNKGERSKVSITEVLAITTALSTLGLLISSF</sequence>
<organism evidence="5 6">
    <name type="scientific">Lutibacter agarilyticus</name>
    <dbReference type="NCBI Taxonomy" id="1109740"/>
    <lineage>
        <taxon>Bacteria</taxon>
        <taxon>Pseudomonadati</taxon>
        <taxon>Bacteroidota</taxon>
        <taxon>Flavobacteriia</taxon>
        <taxon>Flavobacteriales</taxon>
        <taxon>Flavobacteriaceae</taxon>
        <taxon>Lutibacter</taxon>
    </lineage>
</organism>
<reference evidence="5 6" key="1">
    <citation type="submission" date="2017-06" db="EMBL/GenBank/DDBJ databases">
        <authorList>
            <person name="Kim H.J."/>
            <person name="Triplett B.A."/>
        </authorList>
    </citation>
    <scope>NUCLEOTIDE SEQUENCE [LARGE SCALE GENOMIC DNA]</scope>
    <source>
        <strain evidence="5 6">DSM 29150</strain>
    </source>
</reference>
<keyword evidence="1 2" id="KW-0732">Signal</keyword>
<dbReference type="Proteomes" id="UP000198384">
    <property type="component" value="Unassembled WGS sequence"/>
</dbReference>